<protein>
    <submittedName>
        <fullName evidence="2 3">Uncharacterized protein</fullName>
    </submittedName>
</protein>
<dbReference type="EnsemblPlants" id="PNT62714">
    <property type="protein sequence ID" value="PNT62714"/>
    <property type="gene ID" value="BRADI_4g07458v3"/>
</dbReference>
<proteinExistence type="predicted"/>
<dbReference type="RefSeq" id="XP_024319318.1">
    <property type="nucleotide sequence ID" value="XM_024463550.1"/>
</dbReference>
<dbReference type="Gramene" id="PNT62714">
    <property type="protein sequence ID" value="PNT62714"/>
    <property type="gene ID" value="BRADI_4g07458v3"/>
</dbReference>
<sequence length="134" mass="15032">MMIVKPQLGQRQPSAVSHGPPSVLPSRRPSTLLVSSPGRPPSGPMSKTITVGTVGFFRCNVKNVPLLIMRYERLVFTYICDRVVMHYFFKCKPIKQIWRSPSVGVYKAEVGYVSKPKDCGRNLLKTSYTPSVPY</sequence>
<accession>A0A2K2CL14</accession>
<evidence type="ECO:0000256" key="1">
    <source>
        <dbReference type="SAM" id="MobiDB-lite"/>
    </source>
</evidence>
<name>A0A2K2CL14_BRADI</name>
<dbReference type="EMBL" id="CM000883">
    <property type="protein sequence ID" value="PNT62714.1"/>
    <property type="molecule type" value="Genomic_DNA"/>
</dbReference>
<gene>
    <name evidence="3" type="primary">LOC112272510</name>
    <name evidence="2" type="ORF">BRADI_4g07458v3</name>
</gene>
<dbReference type="Proteomes" id="UP000008810">
    <property type="component" value="Chromosome 4"/>
</dbReference>
<evidence type="ECO:0000313" key="2">
    <source>
        <dbReference type="EMBL" id="PNT62714.1"/>
    </source>
</evidence>
<dbReference type="AlphaFoldDB" id="A0A2K2CL14"/>
<reference evidence="3" key="3">
    <citation type="submission" date="2018-08" db="UniProtKB">
        <authorList>
            <consortium name="EnsemblPlants"/>
        </authorList>
    </citation>
    <scope>IDENTIFICATION</scope>
    <source>
        <strain evidence="3">cv. Bd21</strain>
    </source>
</reference>
<evidence type="ECO:0000313" key="4">
    <source>
        <dbReference type="Proteomes" id="UP000008810"/>
    </source>
</evidence>
<reference evidence="2 3" key="1">
    <citation type="journal article" date="2010" name="Nature">
        <title>Genome sequencing and analysis of the model grass Brachypodium distachyon.</title>
        <authorList>
            <consortium name="International Brachypodium Initiative"/>
        </authorList>
    </citation>
    <scope>NUCLEOTIDE SEQUENCE [LARGE SCALE GENOMIC DNA]</scope>
    <source>
        <strain evidence="2">Bd21</strain>
        <strain evidence="3">cv. Bd21</strain>
    </source>
</reference>
<organism evidence="2">
    <name type="scientific">Brachypodium distachyon</name>
    <name type="common">Purple false brome</name>
    <name type="synonym">Trachynia distachya</name>
    <dbReference type="NCBI Taxonomy" id="15368"/>
    <lineage>
        <taxon>Eukaryota</taxon>
        <taxon>Viridiplantae</taxon>
        <taxon>Streptophyta</taxon>
        <taxon>Embryophyta</taxon>
        <taxon>Tracheophyta</taxon>
        <taxon>Spermatophyta</taxon>
        <taxon>Magnoliopsida</taxon>
        <taxon>Liliopsida</taxon>
        <taxon>Poales</taxon>
        <taxon>Poaceae</taxon>
        <taxon>BOP clade</taxon>
        <taxon>Pooideae</taxon>
        <taxon>Stipodae</taxon>
        <taxon>Brachypodieae</taxon>
        <taxon>Brachypodium</taxon>
    </lineage>
</organism>
<keyword evidence="4" id="KW-1185">Reference proteome</keyword>
<evidence type="ECO:0000313" key="3">
    <source>
        <dbReference type="EnsemblPlants" id="PNT62714"/>
    </source>
</evidence>
<reference evidence="2" key="2">
    <citation type="submission" date="2017-06" db="EMBL/GenBank/DDBJ databases">
        <title>WGS assembly of Brachypodium distachyon.</title>
        <authorList>
            <consortium name="The International Brachypodium Initiative"/>
            <person name="Lucas S."/>
            <person name="Harmon-Smith M."/>
            <person name="Lail K."/>
            <person name="Tice H."/>
            <person name="Grimwood J."/>
            <person name="Bruce D."/>
            <person name="Barry K."/>
            <person name="Shu S."/>
            <person name="Lindquist E."/>
            <person name="Wang M."/>
            <person name="Pitluck S."/>
            <person name="Vogel J.P."/>
            <person name="Garvin D.F."/>
            <person name="Mockler T.C."/>
            <person name="Schmutz J."/>
            <person name="Rokhsar D."/>
            <person name="Bevan M.W."/>
        </authorList>
    </citation>
    <scope>NUCLEOTIDE SEQUENCE</scope>
    <source>
        <strain evidence="2">Bd21</strain>
    </source>
</reference>
<feature type="region of interest" description="Disordered" evidence="1">
    <location>
        <begin position="1"/>
        <end position="45"/>
    </location>
</feature>
<dbReference type="GeneID" id="112272510"/>